<dbReference type="EC" id="2.3.2.27" evidence="5 15"/>
<dbReference type="STRING" id="461836.A0A0L0DSM8"/>
<organism evidence="17 18">
    <name type="scientific">Thecamonas trahens ATCC 50062</name>
    <dbReference type="NCBI Taxonomy" id="461836"/>
    <lineage>
        <taxon>Eukaryota</taxon>
        <taxon>Apusozoa</taxon>
        <taxon>Apusomonadida</taxon>
        <taxon>Apusomonadidae</taxon>
        <taxon>Thecamonas</taxon>
    </lineage>
</organism>
<keyword evidence="12 15" id="KW-0833">Ubl conjugation pathway</keyword>
<comment type="subunit">
    <text evidence="15">Component of the ribosome quality control complex (RQC).</text>
</comment>
<evidence type="ECO:0000256" key="2">
    <source>
        <dbReference type="ARBA" id="ARBA00004514"/>
    </source>
</evidence>
<dbReference type="OrthoDB" id="6108at2759"/>
<evidence type="ECO:0000256" key="8">
    <source>
        <dbReference type="ARBA" id="ARBA00022679"/>
    </source>
</evidence>
<dbReference type="InterPro" id="IPR013083">
    <property type="entry name" value="Znf_RING/FYVE/PHD"/>
</dbReference>
<evidence type="ECO:0000256" key="12">
    <source>
        <dbReference type="ARBA" id="ARBA00022786"/>
    </source>
</evidence>
<evidence type="ECO:0000256" key="3">
    <source>
        <dbReference type="ARBA" id="ARBA00004906"/>
    </source>
</evidence>
<dbReference type="SMART" id="SM00744">
    <property type="entry name" value="RINGv"/>
    <property type="match status" value="1"/>
</dbReference>
<dbReference type="InterPro" id="IPR001841">
    <property type="entry name" value="Znf_RING"/>
</dbReference>
<dbReference type="InterPro" id="IPR039804">
    <property type="entry name" value="RING-CH-C4HC3_LTN1"/>
</dbReference>
<keyword evidence="7" id="KW-0963">Cytoplasm</keyword>
<dbReference type="InterPro" id="IPR054477">
    <property type="entry name" value="LTN1_E3_ligase_6th"/>
</dbReference>
<dbReference type="FunFam" id="3.30.40.10:FF:000038">
    <property type="entry name" value="E3 ubiquitin-protein ligase listerin"/>
    <property type="match status" value="1"/>
</dbReference>
<keyword evidence="10" id="KW-0677">Repeat</keyword>
<dbReference type="GO" id="GO:0072344">
    <property type="term" value="P:rescue of stalled ribosome"/>
    <property type="evidence" value="ECO:0007669"/>
    <property type="project" value="UniProtKB-UniRule"/>
</dbReference>
<accession>A0A0L0DSM8</accession>
<evidence type="ECO:0000256" key="10">
    <source>
        <dbReference type="ARBA" id="ARBA00022737"/>
    </source>
</evidence>
<feature type="domain" description="RING-type" evidence="16">
    <location>
        <begin position="777"/>
        <end position="824"/>
    </location>
</feature>
<evidence type="ECO:0000256" key="7">
    <source>
        <dbReference type="ARBA" id="ARBA00022490"/>
    </source>
</evidence>
<evidence type="ECO:0000256" key="13">
    <source>
        <dbReference type="ARBA" id="ARBA00022833"/>
    </source>
</evidence>
<dbReference type="PROSITE" id="PS50089">
    <property type="entry name" value="ZF_RING_2"/>
    <property type="match status" value="1"/>
</dbReference>
<reference evidence="17 18" key="1">
    <citation type="submission" date="2010-05" db="EMBL/GenBank/DDBJ databases">
        <title>The Genome Sequence of Thecamonas trahens ATCC 50062.</title>
        <authorList>
            <consortium name="The Broad Institute Genome Sequencing Platform"/>
            <person name="Russ C."/>
            <person name="Cuomo C."/>
            <person name="Shea T."/>
            <person name="Young S.K."/>
            <person name="Zeng Q."/>
            <person name="Koehrsen M."/>
            <person name="Haas B."/>
            <person name="Borodovsky M."/>
            <person name="Guigo R."/>
            <person name="Alvarado L."/>
            <person name="Berlin A."/>
            <person name="Bochicchio J."/>
            <person name="Borenstein D."/>
            <person name="Chapman S."/>
            <person name="Chen Z."/>
            <person name="Freedman E."/>
            <person name="Gellesch M."/>
            <person name="Goldberg J."/>
            <person name="Griggs A."/>
            <person name="Gujja S."/>
            <person name="Heilman E."/>
            <person name="Heiman D."/>
            <person name="Hepburn T."/>
            <person name="Howarth C."/>
            <person name="Jen D."/>
            <person name="Larson L."/>
            <person name="Mehta T."/>
            <person name="Park D."/>
            <person name="Pearson M."/>
            <person name="Roberts A."/>
            <person name="Saif S."/>
            <person name="Shenoy N."/>
            <person name="Sisk P."/>
            <person name="Stolte C."/>
            <person name="Sykes S."/>
            <person name="Thomson T."/>
            <person name="Walk T."/>
            <person name="White J."/>
            <person name="Yandava C."/>
            <person name="Burger G."/>
            <person name="Gray M.W."/>
            <person name="Holland P.W.H."/>
            <person name="King N."/>
            <person name="Lang F.B.F."/>
            <person name="Roger A.J."/>
            <person name="Ruiz-Trillo I."/>
            <person name="Lander E."/>
            <person name="Nusbaum C."/>
        </authorList>
    </citation>
    <scope>NUCLEOTIDE SEQUENCE [LARGE SCALE GENOMIC DNA]</scope>
    <source>
        <strain evidence="17 18">ATCC 50062</strain>
    </source>
</reference>
<evidence type="ECO:0000313" key="17">
    <source>
        <dbReference type="EMBL" id="KNC54458.1"/>
    </source>
</evidence>
<dbReference type="GO" id="GO:0061630">
    <property type="term" value="F:ubiquitin protein ligase activity"/>
    <property type="evidence" value="ECO:0007669"/>
    <property type="project" value="UniProtKB-UniRule"/>
</dbReference>
<dbReference type="Pfam" id="PF23009">
    <property type="entry name" value="UBC_like"/>
    <property type="match status" value="1"/>
</dbReference>
<evidence type="ECO:0000256" key="11">
    <source>
        <dbReference type="ARBA" id="ARBA00022771"/>
    </source>
</evidence>
<dbReference type="Pfam" id="PF22999">
    <property type="entry name" value="LTN1_E3_ligase_6th"/>
    <property type="match status" value="1"/>
</dbReference>
<keyword evidence="8 15" id="KW-0808">Transferase</keyword>
<dbReference type="eggNOG" id="KOG0803">
    <property type="taxonomic scope" value="Eukaryota"/>
</dbReference>
<dbReference type="GO" id="GO:0008270">
    <property type="term" value="F:zinc ion binding"/>
    <property type="evidence" value="ECO:0007669"/>
    <property type="project" value="UniProtKB-KW"/>
</dbReference>
<dbReference type="Proteomes" id="UP000054408">
    <property type="component" value="Unassembled WGS sequence"/>
</dbReference>
<dbReference type="GO" id="GO:0043023">
    <property type="term" value="F:ribosomal large subunit binding"/>
    <property type="evidence" value="ECO:0007669"/>
    <property type="project" value="TreeGrafter"/>
</dbReference>
<keyword evidence="9 15" id="KW-0479">Metal-binding</keyword>
<dbReference type="GO" id="GO:1990116">
    <property type="term" value="P:ribosome-associated ubiquitin-dependent protein catabolic process"/>
    <property type="evidence" value="ECO:0007669"/>
    <property type="project" value="UniProtKB-UniRule"/>
</dbReference>
<protein>
    <recommendedName>
        <fullName evidence="6 15">E3 ubiquitin-protein ligase listerin</fullName>
        <ecNumber evidence="5 15">2.3.2.27</ecNumber>
    </recommendedName>
    <alternativeName>
        <fullName evidence="15">RING-type E3 ubiquitin transferase listerin</fullName>
    </alternativeName>
</protein>
<gene>
    <name evidence="17" type="ORF">AMSG_10454</name>
</gene>
<keyword evidence="18" id="KW-1185">Reference proteome</keyword>
<dbReference type="Gene3D" id="3.30.40.10">
    <property type="entry name" value="Zinc/RING finger domain, C3HC4 (zinc finger)"/>
    <property type="match status" value="1"/>
</dbReference>
<dbReference type="GeneID" id="25568671"/>
<evidence type="ECO:0000256" key="5">
    <source>
        <dbReference type="ARBA" id="ARBA00012483"/>
    </source>
</evidence>
<evidence type="ECO:0000256" key="14">
    <source>
        <dbReference type="PROSITE-ProRule" id="PRU00175"/>
    </source>
</evidence>
<evidence type="ECO:0000256" key="6">
    <source>
        <dbReference type="ARBA" id="ARBA00017157"/>
    </source>
</evidence>
<dbReference type="SUPFAM" id="SSF57850">
    <property type="entry name" value="RING/U-box"/>
    <property type="match status" value="1"/>
</dbReference>
<evidence type="ECO:0000256" key="1">
    <source>
        <dbReference type="ARBA" id="ARBA00000900"/>
    </source>
</evidence>
<comment type="subcellular location">
    <subcellularLocation>
        <location evidence="2">Cytoplasm</location>
        <location evidence="2">Cytosol</location>
    </subcellularLocation>
</comment>
<dbReference type="GO" id="GO:1990112">
    <property type="term" value="C:RQC complex"/>
    <property type="evidence" value="ECO:0007669"/>
    <property type="project" value="UniProtKB-UniRule"/>
</dbReference>
<dbReference type="CDD" id="cd16491">
    <property type="entry name" value="RING-CH-C4HC3_LTN1"/>
    <property type="match status" value="1"/>
</dbReference>
<dbReference type="InterPro" id="IPR054478">
    <property type="entry name" value="LTN1_UBC"/>
</dbReference>
<dbReference type="RefSeq" id="XP_013753613.1">
    <property type="nucleotide sequence ID" value="XM_013898159.1"/>
</dbReference>
<evidence type="ECO:0000256" key="4">
    <source>
        <dbReference type="ARBA" id="ARBA00007997"/>
    </source>
</evidence>
<comment type="function">
    <text evidence="15">E3 ubiquitin-protein ligase. Component of the ribosome quality control complex (RQC), a ribosome-associated complex that mediates ubiquitination and extraction of incompletely synthesized nascent chains for proteasomal degradation.</text>
</comment>
<dbReference type="GO" id="GO:0016567">
    <property type="term" value="P:protein ubiquitination"/>
    <property type="evidence" value="ECO:0007669"/>
    <property type="project" value="UniProtKB-UniPathway"/>
</dbReference>
<sequence>MGLEALVAYSAVGASGALWAPDAVPGLGKPGSVAYEEAAAAYVALSWRLVLVSELTRMLSFEMVFSEATDKIELGGRYVTFLTLSRLHTAAAAWFEERGEAVIEYTPAPTEAMALTGPGSKGRRPDLVLESCSETASAAGESEAVTEAAAVAVARLVGERGLGALAADDAAGVVAALLEAARSDAVPLRAALAAVLVQDHLGRALASGESVAAAKKMLTTCGVAWVELKGSVDGALASAGATRVLTAVIGFVAETVGSTREAEAFRAAVAEPLFAAVAGGGHCAASHVLAHGLLTADLPPVVGSGLADLCLAHVDNVQAPALLAGLLGCLGEFKLLGSSHERIQSVLASAEVEASATWKAVARYTSYARRVGETGEAGYQAWAQGMLGAGLRLLRKVRKVALADDALQYVPLLPAVNAGLAGVLGERGPGSLVAAMGWEAAAVFARKADVIFGLRRGEDREGTSLAAFEALKAVYSVASRLVVDMTALGKAAEAAWVDAPDHEVSSALASGKLVVEIGRGVMSRLVTAREVWGSGQRAALLGQLLAWQLVLDHANAADSSERQRRHVTDVLGAFSGSVRLSLSLAFAALSTSSAARSSEAVAAARVVSAGEVAYTSSAVLEYAAGRFVETLVLVPRIVRDWWTGCSREDQGAILAFVARRISPVLIGAAMDEVVASREVQEADALKVTVARSKGVVNARYEIDEMEVGLTLSLPEAYPLQPVVIEAAGAHKGIAKSQWRRWMLSLRAMLDTQLASLTQVVLHWKSSLARRFEGVDECPICYYVLHFGNHSLPSMPCSVCKQKFHAACLYTWFAEGGNSSCPMCRSPF</sequence>
<proteinExistence type="inferred from homology"/>
<evidence type="ECO:0000259" key="16">
    <source>
        <dbReference type="PROSITE" id="PS50089"/>
    </source>
</evidence>
<dbReference type="GO" id="GO:0005829">
    <property type="term" value="C:cytosol"/>
    <property type="evidence" value="ECO:0007669"/>
    <property type="project" value="UniProtKB-SubCell"/>
</dbReference>
<name>A0A0L0DSM8_THETB</name>
<dbReference type="Pfam" id="PF13639">
    <property type="entry name" value="zf-RING_2"/>
    <property type="match status" value="1"/>
</dbReference>
<dbReference type="EMBL" id="GL349490">
    <property type="protein sequence ID" value="KNC54458.1"/>
    <property type="molecule type" value="Genomic_DNA"/>
</dbReference>
<evidence type="ECO:0000256" key="15">
    <source>
        <dbReference type="RuleBase" id="RU367090"/>
    </source>
</evidence>
<comment type="similarity">
    <text evidence="4 15">Belongs to the LTN1 family.</text>
</comment>
<evidence type="ECO:0000313" key="18">
    <source>
        <dbReference type="Proteomes" id="UP000054408"/>
    </source>
</evidence>
<dbReference type="InterPro" id="IPR011016">
    <property type="entry name" value="Znf_RING-CH"/>
</dbReference>
<dbReference type="AlphaFoldDB" id="A0A0L0DSM8"/>
<dbReference type="InterPro" id="IPR039795">
    <property type="entry name" value="LTN1/Rkr1"/>
</dbReference>
<dbReference type="PANTHER" id="PTHR12389:SF0">
    <property type="entry name" value="E3 UBIQUITIN-PROTEIN LIGASE LISTERIN"/>
    <property type="match status" value="1"/>
</dbReference>
<dbReference type="UniPathway" id="UPA00143"/>
<comment type="pathway">
    <text evidence="3 15">Protein modification; protein ubiquitination.</text>
</comment>
<keyword evidence="13 15" id="KW-0862">Zinc</keyword>
<keyword evidence="11 14" id="KW-0863">Zinc-finger</keyword>
<comment type="catalytic activity">
    <reaction evidence="1 15">
        <text>S-ubiquitinyl-[E2 ubiquitin-conjugating enzyme]-L-cysteine + [acceptor protein]-L-lysine = [E2 ubiquitin-conjugating enzyme]-L-cysteine + N(6)-ubiquitinyl-[acceptor protein]-L-lysine.</text>
        <dbReference type="EC" id="2.3.2.27"/>
    </reaction>
</comment>
<evidence type="ECO:0000256" key="9">
    <source>
        <dbReference type="ARBA" id="ARBA00022723"/>
    </source>
</evidence>
<dbReference type="PANTHER" id="PTHR12389">
    <property type="entry name" value="ZINC FINGER PROTEIN 294"/>
    <property type="match status" value="1"/>
</dbReference>